<proteinExistence type="predicted"/>
<dbReference type="Proteomes" id="UP000218627">
    <property type="component" value="Unassembled WGS sequence"/>
</dbReference>
<evidence type="ECO:0000313" key="2">
    <source>
        <dbReference type="EMBL" id="SNZ16744.1"/>
    </source>
</evidence>
<feature type="compositionally biased region" description="Gly residues" evidence="1">
    <location>
        <begin position="52"/>
        <end position="61"/>
    </location>
</feature>
<sequence length="61" mass="6363">MKNPDARSPKAKPTPTKIFKNACLMPVSVFFKSQTVEHGDGEVEPPPAPPEGGEGAKGSDG</sequence>
<dbReference type="EMBL" id="OBEN01000015">
    <property type="protein sequence ID" value="SNZ16744.1"/>
    <property type="molecule type" value="Genomic_DNA"/>
</dbReference>
<accession>A0A285P4U8</accession>
<evidence type="ECO:0000313" key="3">
    <source>
        <dbReference type="Proteomes" id="UP000218627"/>
    </source>
</evidence>
<name>A0A285P4U8_9AQUI</name>
<dbReference type="AlphaFoldDB" id="A0A285P4U8"/>
<evidence type="ECO:0000256" key="1">
    <source>
        <dbReference type="SAM" id="MobiDB-lite"/>
    </source>
</evidence>
<protein>
    <submittedName>
        <fullName evidence="2">Uncharacterized protein</fullName>
    </submittedName>
</protein>
<feature type="region of interest" description="Disordered" evidence="1">
    <location>
        <begin position="35"/>
        <end position="61"/>
    </location>
</feature>
<organism evidence="2 3">
    <name type="scientific">Hydrogenobacter hydrogenophilus</name>
    <dbReference type="NCBI Taxonomy" id="35835"/>
    <lineage>
        <taxon>Bacteria</taxon>
        <taxon>Pseudomonadati</taxon>
        <taxon>Aquificota</taxon>
        <taxon>Aquificia</taxon>
        <taxon>Aquificales</taxon>
        <taxon>Aquificaceae</taxon>
        <taxon>Hydrogenobacter</taxon>
    </lineage>
</organism>
<gene>
    <name evidence="2" type="ORF">SAMN06265353_1695</name>
</gene>
<keyword evidence="3" id="KW-1185">Reference proteome</keyword>
<reference evidence="3" key="1">
    <citation type="submission" date="2017-09" db="EMBL/GenBank/DDBJ databases">
        <authorList>
            <person name="Varghese N."/>
            <person name="Submissions S."/>
        </authorList>
    </citation>
    <scope>NUCLEOTIDE SEQUENCE [LARGE SCALE GENOMIC DNA]</scope>
    <source>
        <strain evidence="3">DSM 2913</strain>
    </source>
</reference>